<keyword evidence="1" id="KW-0732">Signal</keyword>
<feature type="chain" id="PRO_5003895457" description="Secreted ookinete protein" evidence="1">
    <location>
        <begin position="24"/>
        <end position="149"/>
    </location>
</feature>
<dbReference type="OMA" id="HAPEEDT"/>
<protein>
    <recommendedName>
        <fullName evidence="4">Secreted ookinete protein</fullName>
    </recommendedName>
</protein>
<evidence type="ECO:0000313" key="2">
    <source>
        <dbReference type="EMBL" id="GAB67257.1"/>
    </source>
</evidence>
<gene>
    <name evidence="2" type="ORF">PCYB_112780</name>
</gene>
<keyword evidence="3" id="KW-1185">Reference proteome</keyword>
<dbReference type="Proteomes" id="UP000006319">
    <property type="component" value="Chromosome 11"/>
</dbReference>
<dbReference type="GeneID" id="14693623"/>
<reference evidence="2 3" key="1">
    <citation type="journal article" date="2012" name="Nat. Genet.">
        <title>Plasmodium cynomolgi genome sequences provide insight into Plasmodium vivax and the monkey malaria clade.</title>
        <authorList>
            <person name="Tachibana S."/>
            <person name="Sullivan S.A."/>
            <person name="Kawai S."/>
            <person name="Nakamura S."/>
            <person name="Kim H.R."/>
            <person name="Goto N."/>
            <person name="Arisue N."/>
            <person name="Palacpac N.M.Q."/>
            <person name="Honma H."/>
            <person name="Yagi M."/>
            <person name="Tougan T."/>
            <person name="Katakai Y."/>
            <person name="Kaneko O."/>
            <person name="Mita T."/>
            <person name="Kita K."/>
            <person name="Yasutomi Y."/>
            <person name="Sutton P.L."/>
            <person name="Shakhbatyan R."/>
            <person name="Horii T."/>
            <person name="Yasunaga T."/>
            <person name="Barnwell J.W."/>
            <person name="Escalante A.A."/>
            <person name="Carlton J.M."/>
            <person name="Tanabe K."/>
        </authorList>
    </citation>
    <scope>NUCLEOTIDE SEQUENCE [LARGE SCALE GENOMIC DNA]</scope>
    <source>
        <strain evidence="2 3">B</strain>
    </source>
</reference>
<dbReference type="EMBL" id="DF157103">
    <property type="protein sequence ID" value="GAB67257.1"/>
    <property type="molecule type" value="Genomic_DNA"/>
</dbReference>
<evidence type="ECO:0000256" key="1">
    <source>
        <dbReference type="SAM" id="SignalP"/>
    </source>
</evidence>
<feature type="signal peptide" evidence="1">
    <location>
        <begin position="1"/>
        <end position="23"/>
    </location>
</feature>
<evidence type="ECO:0008006" key="4">
    <source>
        <dbReference type="Google" id="ProtNLM"/>
    </source>
</evidence>
<evidence type="ECO:0000313" key="3">
    <source>
        <dbReference type="Proteomes" id="UP000006319"/>
    </source>
</evidence>
<dbReference type="AlphaFoldDB" id="K6VDF2"/>
<proteinExistence type="predicted"/>
<dbReference type="OrthoDB" id="329189at2759"/>
<dbReference type="KEGG" id="pcy:PCYB_112780"/>
<dbReference type="VEuPathDB" id="PlasmoDB:PCYB_112780"/>
<organism evidence="2 3">
    <name type="scientific">Plasmodium cynomolgi (strain B)</name>
    <dbReference type="NCBI Taxonomy" id="1120755"/>
    <lineage>
        <taxon>Eukaryota</taxon>
        <taxon>Sar</taxon>
        <taxon>Alveolata</taxon>
        <taxon>Apicomplexa</taxon>
        <taxon>Aconoidasida</taxon>
        <taxon>Haemosporida</taxon>
        <taxon>Plasmodiidae</taxon>
        <taxon>Plasmodium</taxon>
        <taxon>Plasmodium (Plasmodium)</taxon>
    </lineage>
</organism>
<dbReference type="eggNOG" id="ENOG502SVCZ">
    <property type="taxonomic scope" value="Eukaryota"/>
</dbReference>
<dbReference type="PhylomeDB" id="K6VDF2"/>
<name>K6VDF2_PLACD</name>
<sequence>MNYFVVSICFFLWCVVQNNFVLNEKIIPISPANRSKLKKMIDRDEDFKINIHAPVEDTQEVLESLDSLMRVEEIQRKVDEEEFMGDKQRLLKVHKKRIHIPCSSAPTRCHPRALRDIVASAFEPLHAFLPNPLQHLIIKDVHSYLNDQE</sequence>
<accession>K6VDF2</accession>
<dbReference type="RefSeq" id="XP_004223204.1">
    <property type="nucleotide sequence ID" value="XM_004223156.1"/>
</dbReference>